<evidence type="ECO:0000256" key="1">
    <source>
        <dbReference type="ARBA" id="ARBA00009402"/>
    </source>
</evidence>
<comment type="similarity">
    <text evidence="1">Belongs to the transposase 7 family.</text>
</comment>
<proteinExistence type="inferred from homology"/>
<feature type="domain" description="Tn3 transposase DDE" evidence="5">
    <location>
        <begin position="600"/>
        <end position="989"/>
    </location>
</feature>
<dbReference type="InterPro" id="IPR047653">
    <property type="entry name" value="Tn3-like_transpos"/>
</dbReference>
<evidence type="ECO:0000256" key="3">
    <source>
        <dbReference type="ARBA" id="ARBA00023125"/>
    </source>
</evidence>
<evidence type="ECO:0000313" key="7">
    <source>
        <dbReference type="EMBL" id="TDD73382.1"/>
    </source>
</evidence>
<dbReference type="AlphaFoldDB" id="A0A4R5ASJ0"/>
<keyword evidence="3" id="KW-0238">DNA-binding</keyword>
<evidence type="ECO:0000259" key="5">
    <source>
        <dbReference type="Pfam" id="PF01526"/>
    </source>
</evidence>
<dbReference type="NCBIfam" id="NF033527">
    <property type="entry name" value="transpos_Tn3"/>
    <property type="match status" value="1"/>
</dbReference>
<dbReference type="GO" id="GO:0003677">
    <property type="term" value="F:DNA binding"/>
    <property type="evidence" value="ECO:0007669"/>
    <property type="project" value="UniProtKB-KW"/>
</dbReference>
<dbReference type="InterPro" id="IPR025296">
    <property type="entry name" value="DUF4158"/>
</dbReference>
<organism evidence="7 8">
    <name type="scientific">Actinomadura darangshiensis</name>
    <dbReference type="NCBI Taxonomy" id="705336"/>
    <lineage>
        <taxon>Bacteria</taxon>
        <taxon>Bacillati</taxon>
        <taxon>Actinomycetota</taxon>
        <taxon>Actinomycetes</taxon>
        <taxon>Streptosporangiales</taxon>
        <taxon>Thermomonosporaceae</taxon>
        <taxon>Actinomadura</taxon>
    </lineage>
</organism>
<sequence length="1010" mass="111224">MPFEFLSDEQVARYGRFPQEPSPGELERFFRLDQAALEQAGERRSPATRLGWSVQWGTVRMLGVFLTEDPAAVPAGAVGFVAEQLGVDADVFGEYGRRAQTVYEHSWQIRELLGYRDFAEAEAEVRRHVAARAWSTTEGPRALFDRAVVHMLKERVLLPGITVLTRLVGEVRREENLRLFGLLAERTPAETAVALRGLLQVPEDRRVSELERLRTSPVKASGRVLVRELDRVAEIAGLGAGRVEVEPVPAVKLASLARYGMASKAPTLRDLEPSRQTATLLATVRHLETASIDDALDVLDLLITSNLLAKAERAGKAEQLRTLPKLRSAARNIASAMEILMNVPQATEDRLVSLAEVWNEIERVVPREKLTAAVATIAAFVPATDDDAAAAWRAELVKRYRTVQHFIELLLEVIDFRAVEAGAPVVAMVRAAAAMAKARRRYDRADIAAHEDLITGSWRPLVFTNPDLPAGQVDKAAFTLCAVMHLHAALRRRDVFAVGAGRWSDPRARLLEGEGWEAARPQLLEALELEAEPAGHLAELASALEGAYTRVLDGLGGNTAVQFVGGRLRVEKLGPLAEPPLMGEFRALIDGMLPRVDFPELLLEVFDRTGLAAEFTHISGADPAMEDFAVSLCGLLVAEACNVGLVPIEKPNVPALTRARLQQVDQGYLRAETISAANARLIAEQAELDIVRCWGGGKIASADGLRFTVPVANLHTGHNPIYFGRQRGATWLNVVNDQVMGIGGVVVPGTLRDSLFILDAILTVDGGPRPETVVTDTASYSDIVFGVFAICGYQFSPRIADLGDTRLWRTNTRATYGPLDHMSRHTVRLDRIRAHWDDMLRVAGSLTTGEVRAYDLIRMLSRDGRPTGLGDAFAHYGRIFKTLHLLQFISDDGYRRMIGTQLNVQEGRHRLARRIAFGNRGQLRQRYREGMEDQLGALGLALNAVVWWNTLYLDAAVKQIRADGFPATDAMCARLSPIAYEHINFLGRYAFTRADPKVGLRPFHDPAAEA</sequence>
<dbReference type="RefSeq" id="WP_132201123.1">
    <property type="nucleotide sequence ID" value="NZ_SMKY01000190.1"/>
</dbReference>
<keyword evidence="8" id="KW-1185">Reference proteome</keyword>
<dbReference type="OrthoDB" id="4337906at2"/>
<dbReference type="Pfam" id="PF01526">
    <property type="entry name" value="DDE_Tnp_Tn3"/>
    <property type="match status" value="1"/>
</dbReference>
<evidence type="ECO:0000256" key="2">
    <source>
        <dbReference type="ARBA" id="ARBA00022578"/>
    </source>
</evidence>
<dbReference type="InterPro" id="IPR002513">
    <property type="entry name" value="Tn3_Tnp_DDE_dom"/>
</dbReference>
<name>A0A4R5ASJ0_9ACTN</name>
<dbReference type="GO" id="GO:0004803">
    <property type="term" value="F:transposase activity"/>
    <property type="evidence" value="ECO:0007669"/>
    <property type="project" value="InterPro"/>
</dbReference>
<comment type="caution">
    <text evidence="7">The sequence shown here is derived from an EMBL/GenBank/DDBJ whole genome shotgun (WGS) entry which is preliminary data.</text>
</comment>
<keyword evidence="2" id="KW-0815">Transposition</keyword>
<feature type="domain" description="DUF4158" evidence="6">
    <location>
        <begin position="5"/>
        <end position="171"/>
    </location>
</feature>
<reference evidence="7 8" key="1">
    <citation type="submission" date="2019-03" db="EMBL/GenBank/DDBJ databases">
        <title>Draft genome sequences of novel Actinobacteria.</title>
        <authorList>
            <person name="Sahin N."/>
            <person name="Ay H."/>
            <person name="Saygin H."/>
        </authorList>
    </citation>
    <scope>NUCLEOTIDE SEQUENCE [LARGE SCALE GENOMIC DNA]</scope>
    <source>
        <strain evidence="7 8">DSM 45941</strain>
    </source>
</reference>
<evidence type="ECO:0000259" key="6">
    <source>
        <dbReference type="Pfam" id="PF13700"/>
    </source>
</evidence>
<evidence type="ECO:0000313" key="8">
    <source>
        <dbReference type="Proteomes" id="UP000295578"/>
    </source>
</evidence>
<dbReference type="GO" id="GO:0006313">
    <property type="term" value="P:DNA transposition"/>
    <property type="evidence" value="ECO:0007669"/>
    <property type="project" value="InterPro"/>
</dbReference>
<dbReference type="EMBL" id="SMKY01000190">
    <property type="protein sequence ID" value="TDD73382.1"/>
    <property type="molecule type" value="Genomic_DNA"/>
</dbReference>
<keyword evidence="4" id="KW-0233">DNA recombination</keyword>
<evidence type="ECO:0000256" key="4">
    <source>
        <dbReference type="ARBA" id="ARBA00023172"/>
    </source>
</evidence>
<dbReference type="Proteomes" id="UP000295578">
    <property type="component" value="Unassembled WGS sequence"/>
</dbReference>
<dbReference type="Pfam" id="PF13700">
    <property type="entry name" value="DUF4158"/>
    <property type="match status" value="1"/>
</dbReference>
<gene>
    <name evidence="7" type="ORF">E1293_31470</name>
</gene>
<accession>A0A4R5ASJ0</accession>
<protein>
    <submittedName>
        <fullName evidence="7">Tn3 family transposase</fullName>
    </submittedName>
</protein>